<keyword evidence="1" id="KW-0732">Signal</keyword>
<dbReference type="EMBL" id="SORZ01000001">
    <property type="protein sequence ID" value="TPW35750.1"/>
    <property type="molecule type" value="Genomic_DNA"/>
</dbReference>
<reference evidence="2 3" key="1">
    <citation type="submission" date="2019-03" db="EMBL/GenBank/DDBJ databases">
        <title>The complete genome sequence of Neokomagataea sp. Jb2 NBRC113641.</title>
        <authorList>
            <person name="Chua K.-O."/>
            <person name="Chan K.-G."/>
            <person name="See-Too W.-S."/>
        </authorList>
    </citation>
    <scope>NUCLEOTIDE SEQUENCE [LARGE SCALE GENOMIC DNA]</scope>
    <source>
        <strain evidence="2 3">Jb2</strain>
    </source>
</reference>
<gene>
    <name evidence="2" type="ORF">E3202_02045</name>
</gene>
<keyword evidence="3" id="KW-1185">Reference proteome</keyword>
<evidence type="ECO:0000313" key="2">
    <source>
        <dbReference type="EMBL" id="TPW35750.1"/>
    </source>
</evidence>
<organism evidence="2 3">
    <name type="scientific">Oecophyllibacter saccharovorans</name>
    <dbReference type="NCBI Taxonomy" id="2558360"/>
    <lineage>
        <taxon>Bacteria</taxon>
        <taxon>Pseudomonadati</taxon>
        <taxon>Pseudomonadota</taxon>
        <taxon>Alphaproteobacteria</taxon>
        <taxon>Acetobacterales</taxon>
        <taxon>Acetobacteraceae</taxon>
        <taxon>Oecophyllibacter</taxon>
    </lineage>
</organism>
<feature type="chain" id="PRO_5021339434" evidence="1">
    <location>
        <begin position="32"/>
        <end position="297"/>
    </location>
</feature>
<feature type="signal peptide" evidence="1">
    <location>
        <begin position="1"/>
        <end position="31"/>
    </location>
</feature>
<protein>
    <submittedName>
        <fullName evidence="2">DUF2125 domain-containing protein</fullName>
    </submittedName>
</protein>
<accession>A0A506UQY2</accession>
<proteinExistence type="predicted"/>
<comment type="caution">
    <text evidence="2">The sequence shown here is derived from an EMBL/GenBank/DDBJ whole genome shotgun (WGS) entry which is preliminary data.</text>
</comment>
<dbReference type="AlphaFoldDB" id="A0A506UQY2"/>
<evidence type="ECO:0000256" key="1">
    <source>
        <dbReference type="SAM" id="SignalP"/>
    </source>
</evidence>
<sequence>MNQMSFFRRSAGAASLAATLAALTALSPAHADTLPGLTGSCFTYQPGRVQGSGHRISATGFQASLPGTGYSVQVNQLSLTDQSNHLDPAALARLNAAAAYAVLVSYNHGLPAACHNQPLPEVKTLTSSLPSLEWSGITLKRPGHNLTASTASLHLLSTSPQAHLRFAANGLHETDHPMVPQSASGTLSFTPAPNPPYHVTFENVQAVLDHSTFSAQGTLDAGASLPQSNGQLHVTITDIGPLIDKLNEIVSPKTMAALLIARLMGHSDGPHKTSWDVGLENGKVRINGIKIPLSIAQ</sequence>
<evidence type="ECO:0000313" key="3">
    <source>
        <dbReference type="Proteomes" id="UP000315037"/>
    </source>
</evidence>
<name>A0A506UQY2_9PROT</name>
<dbReference type="Proteomes" id="UP000315037">
    <property type="component" value="Unassembled WGS sequence"/>
</dbReference>